<organism evidence="2">
    <name type="scientific">Timema douglasi</name>
    <name type="common">Walking stick</name>
    <dbReference type="NCBI Taxonomy" id="61478"/>
    <lineage>
        <taxon>Eukaryota</taxon>
        <taxon>Metazoa</taxon>
        <taxon>Ecdysozoa</taxon>
        <taxon>Arthropoda</taxon>
        <taxon>Hexapoda</taxon>
        <taxon>Insecta</taxon>
        <taxon>Pterygota</taxon>
        <taxon>Neoptera</taxon>
        <taxon>Polyneoptera</taxon>
        <taxon>Phasmatodea</taxon>
        <taxon>Timematodea</taxon>
        <taxon>Timematoidea</taxon>
        <taxon>Timematidae</taxon>
        <taxon>Timema</taxon>
    </lineage>
</organism>
<dbReference type="AlphaFoldDB" id="A0A7R8VGL6"/>
<proteinExistence type="predicted"/>
<name>A0A7R8VGL6_TIMDO</name>
<reference evidence="2" key="1">
    <citation type="submission" date="2020-11" db="EMBL/GenBank/DDBJ databases">
        <authorList>
            <person name="Tran Van P."/>
        </authorList>
    </citation>
    <scope>NUCLEOTIDE SEQUENCE</scope>
</reference>
<protein>
    <submittedName>
        <fullName evidence="2">Uncharacterized protein</fullName>
    </submittedName>
</protein>
<gene>
    <name evidence="2" type="ORF">TDIB3V08_LOCUS4096</name>
</gene>
<sequence length="264" mass="29619">MNKYVDVSYFQPITAVKNLLLDGDPAVYGSGISAFGELQTPPPRYGGDPKHYNEVCSVLKVEVHGSLCSYNALDSAKLKARLLFGIVTTKRTCLVSEKEDDLRKLIRITDMSKQHQQTAPIFSLLIYLFFPSLCLFVSPTVEPDRNSCPRPDANMFWPETRVICSQQLEYKMVLIISNKSDSFRQHSLTENHPISPERESNLDLPVLGSLSLHETSALVNYAIEAAKRLMNGAKGLNRRVFPNEVVCSVYREDIKKSSECTVNA</sequence>
<accession>A0A7R8VGL6</accession>
<evidence type="ECO:0000256" key="1">
    <source>
        <dbReference type="SAM" id="Phobius"/>
    </source>
</evidence>
<keyword evidence="1" id="KW-0472">Membrane</keyword>
<dbReference type="EMBL" id="OA565836">
    <property type="protein sequence ID" value="CAD7197795.1"/>
    <property type="molecule type" value="Genomic_DNA"/>
</dbReference>
<keyword evidence="1" id="KW-1133">Transmembrane helix</keyword>
<feature type="transmembrane region" description="Helical" evidence="1">
    <location>
        <begin position="121"/>
        <end position="141"/>
    </location>
</feature>
<evidence type="ECO:0000313" key="2">
    <source>
        <dbReference type="EMBL" id="CAD7197795.1"/>
    </source>
</evidence>
<keyword evidence="1" id="KW-0812">Transmembrane</keyword>